<dbReference type="PANTHER" id="PTHR11088:SF60">
    <property type="entry name" value="TRNA DIMETHYLALLYLTRANSFERASE"/>
    <property type="match status" value="1"/>
</dbReference>
<evidence type="ECO:0000256" key="7">
    <source>
        <dbReference type="ARBA" id="ARBA00022840"/>
    </source>
</evidence>
<feature type="site" description="Interaction with substrate tRNA" evidence="10">
    <location>
        <position position="119"/>
    </location>
</feature>
<comment type="cofactor">
    <cofactor evidence="1 10">
        <name>Mg(2+)</name>
        <dbReference type="ChEBI" id="CHEBI:18420"/>
    </cofactor>
</comment>
<evidence type="ECO:0000313" key="14">
    <source>
        <dbReference type="EMBL" id="RBP49338.1"/>
    </source>
</evidence>
<comment type="caution">
    <text evidence="14">The sequence shown here is derived from an EMBL/GenBank/DDBJ whole genome shotgun (WGS) entry which is preliminary data.</text>
</comment>
<dbReference type="Proteomes" id="UP000253083">
    <property type="component" value="Unassembled WGS sequence"/>
</dbReference>
<dbReference type="InterPro" id="IPR027417">
    <property type="entry name" value="P-loop_NTPase"/>
</dbReference>
<feature type="site" description="Interaction with substrate tRNA" evidence="10">
    <location>
        <position position="141"/>
    </location>
</feature>
<comment type="caution">
    <text evidence="10">Lacks conserved residue(s) required for the propagation of feature annotation.</text>
</comment>
<feature type="binding site" evidence="10">
    <location>
        <begin position="28"/>
        <end position="35"/>
    </location>
    <ligand>
        <name>ATP</name>
        <dbReference type="ChEBI" id="CHEBI:30616"/>
    </ligand>
</feature>
<comment type="similarity">
    <text evidence="3 10 13">Belongs to the IPP transferase family.</text>
</comment>
<name>A0A395JKM9_9GAMM</name>
<accession>A0A395JKM9</accession>
<dbReference type="InterPro" id="IPR018022">
    <property type="entry name" value="IPT"/>
</dbReference>
<dbReference type="GO" id="GO:0006400">
    <property type="term" value="P:tRNA modification"/>
    <property type="evidence" value="ECO:0007669"/>
    <property type="project" value="TreeGrafter"/>
</dbReference>
<evidence type="ECO:0000256" key="10">
    <source>
        <dbReference type="HAMAP-Rule" id="MF_00185"/>
    </source>
</evidence>
<dbReference type="NCBIfam" id="TIGR00174">
    <property type="entry name" value="miaA"/>
    <property type="match status" value="1"/>
</dbReference>
<dbReference type="HAMAP" id="MF_00185">
    <property type="entry name" value="IPP_trans"/>
    <property type="match status" value="1"/>
</dbReference>
<keyword evidence="7 10" id="KW-0067">ATP-binding</keyword>
<gene>
    <name evidence="10" type="primary">miaA</name>
    <name evidence="14" type="ORF">DFR28_104269</name>
</gene>
<feature type="binding site" evidence="10">
    <location>
        <begin position="30"/>
        <end position="35"/>
    </location>
    <ligand>
        <name>substrate</name>
    </ligand>
</feature>
<evidence type="ECO:0000256" key="4">
    <source>
        <dbReference type="ARBA" id="ARBA00022679"/>
    </source>
</evidence>
<dbReference type="InterPro" id="IPR039657">
    <property type="entry name" value="Dimethylallyltransferase"/>
</dbReference>
<evidence type="ECO:0000256" key="12">
    <source>
        <dbReference type="RuleBase" id="RU003784"/>
    </source>
</evidence>
<evidence type="ECO:0000256" key="1">
    <source>
        <dbReference type="ARBA" id="ARBA00001946"/>
    </source>
</evidence>
<feature type="region of interest" description="Interaction with substrate tRNA" evidence="10">
    <location>
        <begin position="177"/>
        <end position="181"/>
    </location>
</feature>
<organism evidence="14 15">
    <name type="scientific">Arenicella xantha</name>
    <dbReference type="NCBI Taxonomy" id="644221"/>
    <lineage>
        <taxon>Bacteria</taxon>
        <taxon>Pseudomonadati</taxon>
        <taxon>Pseudomonadota</taxon>
        <taxon>Gammaproteobacteria</taxon>
        <taxon>Arenicellales</taxon>
        <taxon>Arenicellaceae</taxon>
        <taxon>Arenicella</taxon>
    </lineage>
</organism>
<dbReference type="FunCoup" id="A0A395JKM9">
    <property type="interactions" value="515"/>
</dbReference>
<evidence type="ECO:0000256" key="6">
    <source>
        <dbReference type="ARBA" id="ARBA00022741"/>
    </source>
</evidence>
<evidence type="ECO:0000256" key="9">
    <source>
        <dbReference type="ARBA" id="ARBA00049563"/>
    </source>
</evidence>
<dbReference type="Pfam" id="PF01715">
    <property type="entry name" value="IPPT"/>
    <property type="match status" value="1"/>
</dbReference>
<dbReference type="SUPFAM" id="SSF52540">
    <property type="entry name" value="P-loop containing nucleoside triphosphate hydrolases"/>
    <property type="match status" value="1"/>
</dbReference>
<dbReference type="PANTHER" id="PTHR11088">
    <property type="entry name" value="TRNA DIMETHYLALLYLTRANSFERASE"/>
    <property type="match status" value="1"/>
</dbReference>
<evidence type="ECO:0000256" key="2">
    <source>
        <dbReference type="ARBA" id="ARBA00003213"/>
    </source>
</evidence>
<evidence type="ECO:0000256" key="8">
    <source>
        <dbReference type="ARBA" id="ARBA00022842"/>
    </source>
</evidence>
<keyword evidence="15" id="KW-1185">Reference proteome</keyword>
<dbReference type="Gene3D" id="1.10.20.140">
    <property type="match status" value="1"/>
</dbReference>
<keyword evidence="8 10" id="KW-0460">Magnesium</keyword>
<keyword evidence="5 10" id="KW-0819">tRNA processing</keyword>
<comment type="subunit">
    <text evidence="10">Monomer.</text>
</comment>
<evidence type="ECO:0000256" key="13">
    <source>
        <dbReference type="RuleBase" id="RU003785"/>
    </source>
</evidence>
<evidence type="ECO:0000313" key="15">
    <source>
        <dbReference type="Proteomes" id="UP000253083"/>
    </source>
</evidence>
<keyword evidence="6 10" id="KW-0547">Nucleotide-binding</keyword>
<dbReference type="GO" id="GO:0052381">
    <property type="term" value="F:tRNA dimethylallyltransferase activity"/>
    <property type="evidence" value="ECO:0007669"/>
    <property type="project" value="UniProtKB-UniRule"/>
</dbReference>
<reference evidence="14 15" key="1">
    <citation type="submission" date="2018-06" db="EMBL/GenBank/DDBJ databases">
        <title>Genomic Encyclopedia of Type Strains, Phase IV (KMG-IV): sequencing the most valuable type-strain genomes for metagenomic binning, comparative biology and taxonomic classification.</title>
        <authorList>
            <person name="Goeker M."/>
        </authorList>
    </citation>
    <scope>NUCLEOTIDE SEQUENCE [LARGE SCALE GENOMIC DNA]</scope>
    <source>
        <strain evidence="14 15">DSM 24032</strain>
    </source>
</reference>
<evidence type="ECO:0000256" key="5">
    <source>
        <dbReference type="ARBA" id="ARBA00022694"/>
    </source>
</evidence>
<dbReference type="InParanoid" id="A0A395JKM9"/>
<dbReference type="Gene3D" id="3.40.50.300">
    <property type="entry name" value="P-loop containing nucleotide triphosphate hydrolases"/>
    <property type="match status" value="1"/>
</dbReference>
<dbReference type="EC" id="2.5.1.75" evidence="10"/>
<comment type="catalytic activity">
    <reaction evidence="9 10 11">
        <text>adenosine(37) in tRNA + dimethylallyl diphosphate = N(6)-dimethylallyladenosine(37) in tRNA + diphosphate</text>
        <dbReference type="Rhea" id="RHEA:26482"/>
        <dbReference type="Rhea" id="RHEA-COMP:10162"/>
        <dbReference type="Rhea" id="RHEA-COMP:10375"/>
        <dbReference type="ChEBI" id="CHEBI:33019"/>
        <dbReference type="ChEBI" id="CHEBI:57623"/>
        <dbReference type="ChEBI" id="CHEBI:74411"/>
        <dbReference type="ChEBI" id="CHEBI:74415"/>
        <dbReference type="EC" id="2.5.1.75"/>
    </reaction>
</comment>
<evidence type="ECO:0000256" key="11">
    <source>
        <dbReference type="RuleBase" id="RU003783"/>
    </source>
</evidence>
<dbReference type="EMBL" id="QNRT01000004">
    <property type="protein sequence ID" value="RBP49338.1"/>
    <property type="molecule type" value="Genomic_DNA"/>
</dbReference>
<protein>
    <recommendedName>
        <fullName evidence="10">tRNA dimethylallyltransferase</fullName>
        <ecNumber evidence="10">2.5.1.75</ecNumber>
    </recommendedName>
    <alternativeName>
        <fullName evidence="10">Dimethylallyl diphosphate:tRNA dimethylallyltransferase</fullName>
        <shortName evidence="10">DMAPP:tRNA dimethylallyltransferase</shortName>
        <shortName evidence="10">DMATase</shortName>
    </alternativeName>
    <alternativeName>
        <fullName evidence="10">Isopentenyl-diphosphate:tRNA isopentenyltransferase</fullName>
        <shortName evidence="10">IPP transferase</shortName>
        <shortName evidence="10">IPPT</shortName>
        <shortName evidence="10">IPTase</shortName>
    </alternativeName>
</protein>
<dbReference type="RefSeq" id="WP_113955199.1">
    <property type="nucleotide sequence ID" value="NZ_QNRT01000004.1"/>
</dbReference>
<feature type="region of interest" description="Interaction with substrate tRNA" evidence="10">
    <location>
        <begin position="53"/>
        <end position="56"/>
    </location>
</feature>
<dbReference type="OrthoDB" id="9776390at2"/>
<comment type="function">
    <text evidence="2 10 12">Catalyzes the transfer of a dimethylallyl group onto the adenine at position 37 in tRNAs that read codons beginning with uridine, leading to the formation of N6-(dimethylallyl)adenosine (i(6)A).</text>
</comment>
<dbReference type="GO" id="GO:0005524">
    <property type="term" value="F:ATP binding"/>
    <property type="evidence" value="ECO:0007669"/>
    <property type="project" value="UniProtKB-UniRule"/>
</dbReference>
<evidence type="ECO:0000256" key="3">
    <source>
        <dbReference type="ARBA" id="ARBA00005842"/>
    </source>
</evidence>
<dbReference type="AlphaFoldDB" id="A0A395JKM9"/>
<keyword evidence="4 10" id="KW-0808">Transferase</keyword>
<sequence length="328" mass="36473">MVGSSVASNGQVSVEHTGELLPVVCLMGPTATGKTDAAAQLTESLDAEIISVDSSLVYRGMDIGTAKPDAEFLRRYPHHLVDIRDPNDTYSVADFYQDCTRLIEQITARGRVPILAGGTMFYYNALEQGLTDLPQANPALRAEIDSQAKALGWTAMHQKLAQLDSESAARIDPQDTQRVQRALEIVMSSGMTVQAHNAKRKPGIANPLVKIALAFSDRSVLHERIALRFDIMLEQGLQSEVEALLQSGVNRDTPAMRMIGYRQMLEFLEDGLTKTVMRDKGVAATRQLAKRQLTWLRNQRNVLWWMDSGLKDKQFQPLVQLVRSIIRV</sequence>
<proteinExistence type="inferred from homology"/>